<evidence type="ECO:0000256" key="3">
    <source>
        <dbReference type="ARBA" id="ARBA00022705"/>
    </source>
</evidence>
<dbReference type="InterPro" id="IPR047192">
    <property type="entry name" value="Euk_RPA1_DBD_C"/>
</dbReference>
<sequence>MGGGGGMDVDLVLSRGAVAAMWRLHEGLRPVLQLADAPRPLGEQAPQQRHLVARTCSRAGALRRGSVVRVLEYYSRPIQNRRVVVVIQLEVLQAECVLIGNPTSYESNATQQIGVSSSVVSNSSSLAGHCLLDSSITPRTGPMPAQNTVDAKMQQLSLNDHGNQMFTVTASGDAFGPSGNTYGSPMPPSCLRSTPMYMDRSHVARNESSLCITPINALSPYQVRWMIKARVTAKTDLRHFTNSRGTGKVFTFDLLDAQGGEVRATCFNLQADHYFDLIEVGKVYLISEGSLRPALKNFNPLNNDFEILVDHTSSIEICCGDENNLSEIENMEIGALVDLIGIVTSVGPSVILMRKDGTEAQKRSLQLKDMSGRSVEIVIWGKFCDAEGQQLQLLCDSGSKFPILALKGGRVIAFIGKSVDTISSTQLEVDPGFPEAERLRLWYMAGGETAPCISLSQNVSSMSTACVQKTIAQIKGENLGRSGKPDLISVRAAISYVRADSFCYPACIMEVNGKRCTKKVTDNGNGTWYCDRCKQCSENCEYRYVLLCQIKDDTGTAFATAFQEAGEVIVVQTAQELFRAQNVELDDARFTKIMEAVLGHEYIFKLRLKEETYNGEQRVSCSIVGAEKSDNKHHALEETGSLPKDVLDSTPSTLYPAPPQTVVSSASLEAGVVKDGTGLCFRCNQPGHWAANCPVQAT</sequence>
<dbReference type="EMBL" id="MU629719">
    <property type="protein sequence ID" value="KAJ1255410.1"/>
    <property type="molecule type" value="Genomic_DNA"/>
</dbReference>
<keyword evidence="3 13" id="KW-0235">DNA replication</keyword>
<dbReference type="GO" id="GO:0006260">
    <property type="term" value="P:DNA replication"/>
    <property type="evidence" value="ECO:0007669"/>
    <property type="project" value="UniProtKB-KW"/>
</dbReference>
<keyword evidence="4 13" id="KW-0479">Metal-binding</keyword>
<keyword evidence="8 13" id="KW-0238">DNA-binding</keyword>
<dbReference type="PANTHER" id="PTHR23273:SF4">
    <property type="entry name" value="REPLICATION PROTEIN A OB DOMAIN-CONTAINING PROTEIN"/>
    <property type="match status" value="1"/>
</dbReference>
<dbReference type="InterPro" id="IPR036875">
    <property type="entry name" value="Znf_CCHC_sf"/>
</dbReference>
<dbReference type="FunFam" id="2.40.50.140:FF:000064">
    <property type="entry name" value="Replication protein A subunit"/>
    <property type="match status" value="1"/>
</dbReference>
<evidence type="ECO:0000256" key="1">
    <source>
        <dbReference type="ARBA" id="ARBA00004123"/>
    </source>
</evidence>
<feature type="domain" description="CCHC-type" evidence="14">
    <location>
        <begin position="680"/>
        <end position="694"/>
    </location>
</feature>
<evidence type="ECO:0000256" key="12">
    <source>
        <dbReference type="PROSITE-ProRule" id="PRU00047"/>
    </source>
</evidence>
<keyword evidence="10" id="KW-0234">DNA repair</keyword>
<keyword evidence="5" id="KW-0227">DNA damage</keyword>
<dbReference type="Pfam" id="PF08646">
    <property type="entry name" value="Rep_fac-A_C"/>
    <property type="match status" value="1"/>
</dbReference>
<evidence type="ECO:0000313" key="15">
    <source>
        <dbReference type="EMBL" id="KAJ1255410.1"/>
    </source>
</evidence>
<keyword evidence="16" id="KW-1185">Reference proteome</keyword>
<dbReference type="InterPro" id="IPR004365">
    <property type="entry name" value="NA-bd_OB_tRNA"/>
</dbReference>
<name>A0A9W7XA98_9POAL</name>
<dbReference type="InterPro" id="IPR013955">
    <property type="entry name" value="Rep_factor-A_C"/>
</dbReference>
<dbReference type="GO" id="GO:0005662">
    <property type="term" value="C:DNA replication factor A complex"/>
    <property type="evidence" value="ECO:0007669"/>
    <property type="project" value="TreeGrafter"/>
</dbReference>
<dbReference type="CDD" id="cd04475">
    <property type="entry name" value="RPA1_DBD_B"/>
    <property type="match status" value="1"/>
</dbReference>
<dbReference type="InterPro" id="IPR031657">
    <property type="entry name" value="REPA_OB_2"/>
</dbReference>
<keyword evidence="9" id="KW-0233">DNA recombination</keyword>
<keyword evidence="7 13" id="KW-0862">Zinc</keyword>
<evidence type="ECO:0000256" key="8">
    <source>
        <dbReference type="ARBA" id="ARBA00023125"/>
    </source>
</evidence>
<dbReference type="Proteomes" id="UP001164776">
    <property type="component" value="Unassembled WGS sequence"/>
</dbReference>
<dbReference type="OrthoDB" id="679191at2759"/>
<comment type="subcellular location">
    <subcellularLocation>
        <location evidence="1 13">Nucleus</location>
    </subcellularLocation>
</comment>
<dbReference type="PANTHER" id="PTHR23273">
    <property type="entry name" value="REPLICATION FACTOR A 1, RFA1"/>
    <property type="match status" value="1"/>
</dbReference>
<comment type="function">
    <text evidence="13">Component of the replication protein A complex (RPA) required for DNA recombination, repair and replication. The activity of RPA is mediated by single-stranded DNA binding and protein interactions. Probably involved in repair of double-strand DNA breaks (DSBs) induced by genotoxic stresses.</text>
</comment>
<dbReference type="InterPro" id="IPR001878">
    <property type="entry name" value="Znf_CCHC"/>
</dbReference>
<comment type="subunit">
    <text evidence="13">Heterotrimer of RPA1, RPA2 and RPA3 (canonical replication protein A complex).</text>
</comment>
<dbReference type="GO" id="GO:0008270">
    <property type="term" value="F:zinc ion binding"/>
    <property type="evidence" value="ECO:0007669"/>
    <property type="project" value="UniProtKB-KW"/>
</dbReference>
<dbReference type="SUPFAM" id="SSF57756">
    <property type="entry name" value="Retrovirus zinc finger-like domains"/>
    <property type="match status" value="1"/>
</dbReference>
<dbReference type="GO" id="GO:0051321">
    <property type="term" value="P:meiotic cell cycle"/>
    <property type="evidence" value="ECO:0007669"/>
    <property type="project" value="TreeGrafter"/>
</dbReference>
<dbReference type="Gene3D" id="4.10.60.10">
    <property type="entry name" value="Zinc finger, CCHC-type"/>
    <property type="match status" value="1"/>
</dbReference>
<dbReference type="InterPro" id="IPR012340">
    <property type="entry name" value="NA-bd_OB-fold"/>
</dbReference>
<reference evidence="15 16" key="1">
    <citation type="submission" date="2022-10" db="EMBL/GenBank/DDBJ databases">
        <title>WGS assembly of Paspalum vaginatum 540-79.</title>
        <authorList>
            <person name="Sun G."/>
            <person name="Wase N."/>
            <person name="Shu S."/>
            <person name="Jenkins J."/>
            <person name="Zhou B."/>
            <person name="Torres-Rodriguez J."/>
            <person name="Chen C."/>
            <person name="Sandor L."/>
            <person name="Plott C."/>
            <person name="Yoshinga Y."/>
            <person name="Daum C."/>
            <person name="Qi P."/>
            <person name="Barry K."/>
            <person name="Lipzen A."/>
            <person name="Berry L."/>
            <person name="Pedersen C."/>
            <person name="Gottilla T."/>
            <person name="Foltz A."/>
            <person name="Yu H."/>
            <person name="O'Malley R."/>
            <person name="Zhang C."/>
            <person name="Devos K."/>
            <person name="Sigmon B."/>
            <person name="Yu B."/>
            <person name="Obata T."/>
            <person name="Schmutz J."/>
            <person name="Schnable J."/>
        </authorList>
    </citation>
    <scope>NUCLEOTIDE SEQUENCE [LARGE SCALE GENOMIC DNA]</scope>
    <source>
        <strain evidence="16">cv. 540-79</strain>
    </source>
</reference>
<dbReference type="GO" id="GO:0003684">
    <property type="term" value="F:damaged DNA binding"/>
    <property type="evidence" value="ECO:0007669"/>
    <property type="project" value="TreeGrafter"/>
</dbReference>
<proteinExistence type="inferred from homology"/>
<keyword evidence="6 12" id="KW-0863">Zinc-finger</keyword>
<evidence type="ECO:0000256" key="11">
    <source>
        <dbReference type="ARBA" id="ARBA00023242"/>
    </source>
</evidence>
<evidence type="ECO:0000259" key="14">
    <source>
        <dbReference type="PROSITE" id="PS50158"/>
    </source>
</evidence>
<evidence type="ECO:0000256" key="4">
    <source>
        <dbReference type="ARBA" id="ARBA00022723"/>
    </source>
</evidence>
<evidence type="ECO:0000256" key="13">
    <source>
        <dbReference type="RuleBase" id="RU364130"/>
    </source>
</evidence>
<protein>
    <recommendedName>
        <fullName evidence="13">Replication protein A subunit</fullName>
    </recommendedName>
</protein>
<comment type="caution">
    <text evidence="15">The sequence shown here is derived from an EMBL/GenBank/DDBJ whole genome shotgun (WGS) entry which is preliminary data.</text>
</comment>
<evidence type="ECO:0000256" key="5">
    <source>
        <dbReference type="ARBA" id="ARBA00022763"/>
    </source>
</evidence>
<dbReference type="FunFam" id="2.40.50.140:FF:000041">
    <property type="entry name" value="Replication protein A subunit"/>
    <property type="match status" value="1"/>
</dbReference>
<gene>
    <name evidence="15" type="ORF">BS78_K240400</name>
</gene>
<comment type="similarity">
    <text evidence="2 13">Belongs to the replication factor A protein 1 family.</text>
</comment>
<dbReference type="Pfam" id="PF01336">
    <property type="entry name" value="tRNA_anti-codon"/>
    <property type="match status" value="1"/>
</dbReference>
<dbReference type="PROSITE" id="PS50158">
    <property type="entry name" value="ZF_CCHC"/>
    <property type="match status" value="1"/>
</dbReference>
<evidence type="ECO:0000256" key="6">
    <source>
        <dbReference type="ARBA" id="ARBA00022771"/>
    </source>
</evidence>
<dbReference type="GO" id="GO:0006289">
    <property type="term" value="P:nucleotide-excision repair"/>
    <property type="evidence" value="ECO:0007669"/>
    <property type="project" value="TreeGrafter"/>
</dbReference>
<dbReference type="GO" id="GO:0007004">
    <property type="term" value="P:telomere maintenance via telomerase"/>
    <property type="evidence" value="ECO:0007669"/>
    <property type="project" value="TreeGrafter"/>
</dbReference>
<dbReference type="CDD" id="cd04476">
    <property type="entry name" value="RPA1_DBD_C"/>
    <property type="match status" value="1"/>
</dbReference>
<organism evidence="15 16">
    <name type="scientific">Paspalum vaginatum</name>
    <name type="common">seashore paspalum</name>
    <dbReference type="NCBI Taxonomy" id="158149"/>
    <lineage>
        <taxon>Eukaryota</taxon>
        <taxon>Viridiplantae</taxon>
        <taxon>Streptophyta</taxon>
        <taxon>Embryophyta</taxon>
        <taxon>Tracheophyta</taxon>
        <taxon>Spermatophyta</taxon>
        <taxon>Magnoliopsida</taxon>
        <taxon>Liliopsida</taxon>
        <taxon>Poales</taxon>
        <taxon>Poaceae</taxon>
        <taxon>PACMAD clade</taxon>
        <taxon>Panicoideae</taxon>
        <taxon>Andropogonodae</taxon>
        <taxon>Paspaleae</taxon>
        <taxon>Paspalinae</taxon>
        <taxon>Paspalum</taxon>
    </lineage>
</organism>
<dbReference type="GO" id="GO:0000724">
    <property type="term" value="P:double-strand break repair via homologous recombination"/>
    <property type="evidence" value="ECO:0007669"/>
    <property type="project" value="TreeGrafter"/>
</dbReference>
<dbReference type="Pfam" id="PF00098">
    <property type="entry name" value="zf-CCHC"/>
    <property type="match status" value="1"/>
</dbReference>
<dbReference type="SUPFAM" id="SSF50249">
    <property type="entry name" value="Nucleic acid-binding proteins"/>
    <property type="match status" value="4"/>
</dbReference>
<evidence type="ECO:0000256" key="2">
    <source>
        <dbReference type="ARBA" id="ARBA00005690"/>
    </source>
</evidence>
<evidence type="ECO:0000256" key="9">
    <source>
        <dbReference type="ARBA" id="ARBA00023172"/>
    </source>
</evidence>
<evidence type="ECO:0000313" key="16">
    <source>
        <dbReference type="Proteomes" id="UP001164776"/>
    </source>
</evidence>
<dbReference type="FunFam" id="2.40.50.140:FF:000090">
    <property type="entry name" value="Replication protein A subunit"/>
    <property type="match status" value="1"/>
</dbReference>
<dbReference type="CDD" id="cd04474">
    <property type="entry name" value="RPA1_DBD_A"/>
    <property type="match status" value="1"/>
</dbReference>
<dbReference type="AlphaFoldDB" id="A0A9W7XA98"/>
<evidence type="ECO:0000256" key="10">
    <source>
        <dbReference type="ARBA" id="ARBA00023204"/>
    </source>
</evidence>
<dbReference type="Pfam" id="PF16900">
    <property type="entry name" value="REPA_OB_2"/>
    <property type="match status" value="1"/>
</dbReference>
<evidence type="ECO:0000256" key="7">
    <source>
        <dbReference type="ARBA" id="ARBA00022833"/>
    </source>
</evidence>
<dbReference type="SMART" id="SM00343">
    <property type="entry name" value="ZnF_C2HC"/>
    <property type="match status" value="1"/>
</dbReference>
<dbReference type="InterPro" id="IPR004591">
    <property type="entry name" value="Rfa1"/>
</dbReference>
<dbReference type="NCBIfam" id="TIGR00617">
    <property type="entry name" value="rpa1"/>
    <property type="match status" value="1"/>
</dbReference>
<keyword evidence="11 13" id="KW-0539">Nucleus</keyword>
<dbReference type="Gene3D" id="2.40.50.140">
    <property type="entry name" value="Nucleic acid-binding proteins"/>
    <property type="match status" value="4"/>
</dbReference>
<dbReference type="GO" id="GO:0043047">
    <property type="term" value="F:single-stranded telomeric DNA binding"/>
    <property type="evidence" value="ECO:0007669"/>
    <property type="project" value="TreeGrafter"/>
</dbReference>
<accession>A0A9W7XA98</accession>